<feature type="region of interest" description="Disordered" evidence="1">
    <location>
        <begin position="887"/>
        <end position="907"/>
    </location>
</feature>
<dbReference type="SMART" id="SM00558">
    <property type="entry name" value="JmjC"/>
    <property type="match status" value="1"/>
</dbReference>
<dbReference type="SMART" id="SM00545">
    <property type="entry name" value="JmjN"/>
    <property type="match status" value="1"/>
</dbReference>
<name>A0A8X8AB39_POPTO</name>
<evidence type="ECO:0000259" key="3">
    <source>
        <dbReference type="PROSITE" id="PS51184"/>
    </source>
</evidence>
<sequence length="907" mass="102678">MLRTTEHIKFTFMVRQLDEVRHPKTTVIKMDWHNVAISFLVEINVVVSLGNVKQLEEIEKFCVGMFELLCNVRGEQVFAFQKIHITGLEVLDYDEKLTRLLMRTKRSRSDLRNESAEKLSVPPGFASLTSFRLKKVETSVQNGNSTPSTSVSKGKTIQMDDTTDMIDVATLKRFFQHRPSILHGRKNQNLVESNFEQVDMDLPSETSLPKGVAYGCADCSNCLKVVTASWRPEDARKDVLEEVPVFHPTEEEFRDTLKYIASVHSRAEGYGICRIIPPPSWNPPCLVKEKNVWETAPFMTHIQRIDGLQDEHIKSKIVSCKRNSVTMDKDHQVDEGYSMNCDGVGCSNTDGFASEPDPKFTLESFKKCADDFKSQYFRSSKDVFANMDSDGCSKQWKPSVENIEGEYRRIIENPTEEMEVLYGSNLDTGVFGSGFPTKSSISNTDEYLESGWNLNNTPRLAGSLLSFESNKTCGVLVPRLNIGMCFSTFCWKVEEHHLYSLCYMHLGDPKIWYGVPGRYADKFKAAMKKYLPDVLAEDLTLHDRVIAKLSTSALKSEGIPVYRCIQNPREFVLVLPGAYYSGFDSGFNCSEVVNVALLEWLPHGQVAVEVYSEQGRKTSISHDKLLLGAAKEAVRAQWEVSLLRKSTLDNLRWKDASGKDGILAKALKTRVKMEDNRRKYLCTPSQSEKMDKKFDAVCKRECSICFYDLHLSAVRCSCSMDRYSCLNHAKQLCSCAWSEKIFVFRYEISKLNILIEALEGKLSAVYRWAREELKLSLYSYISKDDSQAPNHIGSPEFHSEESKEKKHQSQRVATPHGNERSAVSSIKEEVKTRMLHLRSLNEQMEKENSKVSTFVTGEQTPRESPKVAAFVTSEAVDDASLLLKCEVSSDSTSSSSSSDFGEWDIGM</sequence>
<dbReference type="Pfam" id="PF02375">
    <property type="entry name" value="JmjN"/>
    <property type="match status" value="1"/>
</dbReference>
<evidence type="ECO:0008006" key="6">
    <source>
        <dbReference type="Google" id="ProtNLM"/>
    </source>
</evidence>
<evidence type="ECO:0000259" key="2">
    <source>
        <dbReference type="PROSITE" id="PS51183"/>
    </source>
</evidence>
<dbReference type="GO" id="GO:0005634">
    <property type="term" value="C:nucleus"/>
    <property type="evidence" value="ECO:0007669"/>
    <property type="project" value="TreeGrafter"/>
</dbReference>
<evidence type="ECO:0000313" key="5">
    <source>
        <dbReference type="Proteomes" id="UP000886885"/>
    </source>
</evidence>
<dbReference type="GO" id="GO:0010468">
    <property type="term" value="P:regulation of gene expression"/>
    <property type="evidence" value="ECO:0007669"/>
    <property type="project" value="TreeGrafter"/>
</dbReference>
<dbReference type="Pfam" id="PF02373">
    <property type="entry name" value="JmjC"/>
    <property type="match status" value="1"/>
</dbReference>
<dbReference type="OrthoDB" id="1678912at2759"/>
<keyword evidence="5" id="KW-1185">Reference proteome</keyword>
<dbReference type="Proteomes" id="UP000886885">
    <property type="component" value="Chromosome 2D"/>
</dbReference>
<feature type="domain" description="JmjN" evidence="2">
    <location>
        <begin position="243"/>
        <end position="284"/>
    </location>
</feature>
<feature type="compositionally biased region" description="Low complexity" evidence="1">
    <location>
        <begin position="888"/>
        <end position="899"/>
    </location>
</feature>
<feature type="region of interest" description="Disordered" evidence="1">
    <location>
        <begin position="786"/>
        <end position="825"/>
    </location>
</feature>
<dbReference type="PANTHER" id="PTHR10694:SF54">
    <property type="entry name" value="INACTIVE LYSINE-SPECIFIC DEMETHYLASE JMJ19-RELATED"/>
    <property type="match status" value="1"/>
</dbReference>
<gene>
    <name evidence="4" type="ORF">POTOM_009469</name>
</gene>
<reference evidence="4" key="1">
    <citation type="journal article" date="2020" name="bioRxiv">
        <title>Hybrid origin of Populus tomentosa Carr. identified through genome sequencing and phylogenomic analysis.</title>
        <authorList>
            <person name="An X."/>
            <person name="Gao K."/>
            <person name="Chen Z."/>
            <person name="Li J."/>
            <person name="Yang X."/>
            <person name="Yang X."/>
            <person name="Zhou J."/>
            <person name="Guo T."/>
            <person name="Zhao T."/>
            <person name="Huang S."/>
            <person name="Miao D."/>
            <person name="Khan W.U."/>
            <person name="Rao P."/>
            <person name="Ye M."/>
            <person name="Lei B."/>
            <person name="Liao W."/>
            <person name="Wang J."/>
            <person name="Ji L."/>
            <person name="Li Y."/>
            <person name="Guo B."/>
            <person name="Mustafa N.S."/>
            <person name="Li S."/>
            <person name="Yun Q."/>
            <person name="Keller S.R."/>
            <person name="Mao J."/>
            <person name="Zhang R."/>
            <person name="Strauss S.H."/>
        </authorList>
    </citation>
    <scope>NUCLEOTIDE SEQUENCE</scope>
    <source>
        <strain evidence="4">GM15</strain>
        <tissue evidence="4">Leaf</tissue>
    </source>
</reference>
<dbReference type="EMBL" id="JAAWWB010000004">
    <property type="protein sequence ID" value="KAG6783795.1"/>
    <property type="molecule type" value="Genomic_DNA"/>
</dbReference>
<protein>
    <recommendedName>
        <fullName evidence="6">Lysine-specific demethylase JMJ16</fullName>
    </recommendedName>
</protein>
<evidence type="ECO:0000313" key="4">
    <source>
        <dbReference type="EMBL" id="KAG6783795.1"/>
    </source>
</evidence>
<dbReference type="GO" id="GO:0034647">
    <property type="term" value="F:histone H3K4me/H3K4me2/H3K4me3 demethylase activity"/>
    <property type="evidence" value="ECO:0007669"/>
    <property type="project" value="TreeGrafter"/>
</dbReference>
<dbReference type="AlphaFoldDB" id="A0A8X8AB39"/>
<dbReference type="PROSITE" id="PS51183">
    <property type="entry name" value="JMJN"/>
    <property type="match status" value="1"/>
</dbReference>
<feature type="domain" description="JmjC" evidence="3">
    <location>
        <begin position="446"/>
        <end position="612"/>
    </location>
</feature>
<evidence type="ECO:0000256" key="1">
    <source>
        <dbReference type="SAM" id="MobiDB-lite"/>
    </source>
</evidence>
<dbReference type="InterPro" id="IPR003349">
    <property type="entry name" value="JmjN"/>
</dbReference>
<comment type="caution">
    <text evidence="4">The sequence shown here is derived from an EMBL/GenBank/DDBJ whole genome shotgun (WGS) entry which is preliminary data.</text>
</comment>
<dbReference type="Pfam" id="PF02928">
    <property type="entry name" value="zf-C5HC2"/>
    <property type="match status" value="1"/>
</dbReference>
<dbReference type="GO" id="GO:0000785">
    <property type="term" value="C:chromatin"/>
    <property type="evidence" value="ECO:0007669"/>
    <property type="project" value="TreeGrafter"/>
</dbReference>
<organism evidence="4 5">
    <name type="scientific">Populus tomentosa</name>
    <name type="common">Chinese white poplar</name>
    <dbReference type="NCBI Taxonomy" id="118781"/>
    <lineage>
        <taxon>Eukaryota</taxon>
        <taxon>Viridiplantae</taxon>
        <taxon>Streptophyta</taxon>
        <taxon>Embryophyta</taxon>
        <taxon>Tracheophyta</taxon>
        <taxon>Spermatophyta</taxon>
        <taxon>Magnoliopsida</taxon>
        <taxon>eudicotyledons</taxon>
        <taxon>Gunneridae</taxon>
        <taxon>Pentapetalae</taxon>
        <taxon>rosids</taxon>
        <taxon>fabids</taxon>
        <taxon>Malpighiales</taxon>
        <taxon>Salicaceae</taxon>
        <taxon>Saliceae</taxon>
        <taxon>Populus</taxon>
    </lineage>
</organism>
<dbReference type="PANTHER" id="PTHR10694">
    <property type="entry name" value="LYSINE-SPECIFIC DEMETHYLASE"/>
    <property type="match status" value="1"/>
</dbReference>
<dbReference type="PROSITE" id="PS51184">
    <property type="entry name" value="JMJC"/>
    <property type="match status" value="1"/>
</dbReference>
<dbReference type="InterPro" id="IPR003347">
    <property type="entry name" value="JmjC_dom"/>
</dbReference>
<accession>A0A8X8AB39</accession>
<dbReference type="InterPro" id="IPR004198">
    <property type="entry name" value="Znf_C5HC2"/>
</dbReference>
<proteinExistence type="predicted"/>